<evidence type="ECO:0000256" key="1">
    <source>
        <dbReference type="SAM" id="MobiDB-lite"/>
    </source>
</evidence>
<keyword evidence="3" id="KW-1185">Reference proteome</keyword>
<dbReference type="AlphaFoldDB" id="A0A8K0T2H4"/>
<dbReference type="OrthoDB" id="5104964at2759"/>
<protein>
    <recommendedName>
        <fullName evidence="4">ZZ-type domain-containing protein</fullName>
    </recommendedName>
</protein>
<organism evidence="2 3">
    <name type="scientific">Stachybotrys elegans</name>
    <dbReference type="NCBI Taxonomy" id="80388"/>
    <lineage>
        <taxon>Eukaryota</taxon>
        <taxon>Fungi</taxon>
        <taxon>Dikarya</taxon>
        <taxon>Ascomycota</taxon>
        <taxon>Pezizomycotina</taxon>
        <taxon>Sordariomycetes</taxon>
        <taxon>Hypocreomycetidae</taxon>
        <taxon>Hypocreales</taxon>
        <taxon>Stachybotryaceae</taxon>
        <taxon>Stachybotrys</taxon>
    </lineage>
</organism>
<evidence type="ECO:0000313" key="3">
    <source>
        <dbReference type="Proteomes" id="UP000813444"/>
    </source>
</evidence>
<feature type="compositionally biased region" description="Polar residues" evidence="1">
    <location>
        <begin position="463"/>
        <end position="475"/>
    </location>
</feature>
<dbReference type="EMBL" id="JAGPNK010000002">
    <property type="protein sequence ID" value="KAH7326728.1"/>
    <property type="molecule type" value="Genomic_DNA"/>
</dbReference>
<feature type="region of interest" description="Disordered" evidence="1">
    <location>
        <begin position="298"/>
        <end position="478"/>
    </location>
</feature>
<proteinExistence type="predicted"/>
<feature type="compositionally biased region" description="Basic and acidic residues" evidence="1">
    <location>
        <begin position="303"/>
        <end position="313"/>
    </location>
</feature>
<gene>
    <name evidence="2" type="ORF">B0I35DRAFT_475344</name>
</gene>
<sequence>MASPGTNRCVHISQTPCELVNEHGIIRVAHSSAPLDTSGTGSIDSALLAPQAPKLPETGFASTVTTCAPTTQPASRKPSKHIGWTATFYPMAKCDFCELAGRPELQKCDECKISICRACYEDGKLNPNSLHHIDEALVWTRARELPAGENSRKNIRARKPKRASGTARGSGRPHISRIGNKGAIQKTNTQVPRTGSRSQNARRMSRFSPSETPSTPSYAGTPELLPMSMDNDNHGRPWIVDTSDDNDYPPCPEAVMGFGENYDDSSAKAAKALELMKVGPPASMLDQMLPLPPARQHIVGVDHPSHLPDHPQHQDASSSDWKLPPVRALLDVCRDNGHPPTASPHPTLAPPSNEQYSSHGERHAYSRGFSKDHPSASPAIAPESCPSGLATLHSPRTRNGEHRFPQVAARQRHQQYQPETRPPAPYGDHVLSHVPGSHDYTLDKYPLPRDSSPVQRYADQDQRSLSPAETCQSQHGDYDPHVTGCWDQTRHYEYPQPPTPTYHHQSTRHPNISAVESSHSSDGLILLGRELWEDTVRMYNAYPNFTPQDCLFQVVESRWHHEIPHQMIGVRDDGAALELLRAAIDYVCDGLRLGRPKMTYEWLRLKQGTIRHDR</sequence>
<feature type="compositionally biased region" description="Basic residues" evidence="1">
    <location>
        <begin position="153"/>
        <end position="162"/>
    </location>
</feature>
<dbReference type="Proteomes" id="UP000813444">
    <property type="component" value="Unassembled WGS sequence"/>
</dbReference>
<feature type="compositionally biased region" description="Polar residues" evidence="1">
    <location>
        <begin position="185"/>
        <end position="218"/>
    </location>
</feature>
<accession>A0A8K0T2H4</accession>
<comment type="caution">
    <text evidence="2">The sequence shown here is derived from an EMBL/GenBank/DDBJ whole genome shotgun (WGS) entry which is preliminary data.</text>
</comment>
<feature type="region of interest" description="Disordered" evidence="1">
    <location>
        <begin position="149"/>
        <end position="224"/>
    </location>
</feature>
<name>A0A8K0T2H4_9HYPO</name>
<reference evidence="2" key="1">
    <citation type="journal article" date="2021" name="Nat. Commun.">
        <title>Genetic determinants of endophytism in the Arabidopsis root mycobiome.</title>
        <authorList>
            <person name="Mesny F."/>
            <person name="Miyauchi S."/>
            <person name="Thiergart T."/>
            <person name="Pickel B."/>
            <person name="Atanasova L."/>
            <person name="Karlsson M."/>
            <person name="Huettel B."/>
            <person name="Barry K.W."/>
            <person name="Haridas S."/>
            <person name="Chen C."/>
            <person name="Bauer D."/>
            <person name="Andreopoulos W."/>
            <person name="Pangilinan J."/>
            <person name="LaButti K."/>
            <person name="Riley R."/>
            <person name="Lipzen A."/>
            <person name="Clum A."/>
            <person name="Drula E."/>
            <person name="Henrissat B."/>
            <person name="Kohler A."/>
            <person name="Grigoriev I.V."/>
            <person name="Martin F.M."/>
            <person name="Hacquard S."/>
        </authorList>
    </citation>
    <scope>NUCLEOTIDE SEQUENCE</scope>
    <source>
        <strain evidence="2">MPI-CAGE-CH-0235</strain>
    </source>
</reference>
<evidence type="ECO:0008006" key="4">
    <source>
        <dbReference type="Google" id="ProtNLM"/>
    </source>
</evidence>
<evidence type="ECO:0000313" key="2">
    <source>
        <dbReference type="EMBL" id="KAH7326728.1"/>
    </source>
</evidence>
<feature type="compositionally biased region" description="Basic and acidic residues" evidence="1">
    <location>
        <begin position="359"/>
        <end position="374"/>
    </location>
</feature>